<dbReference type="PANTHER" id="PTHR26453">
    <property type="entry name" value="OLFACTORY RECEPTOR"/>
    <property type="match status" value="1"/>
</dbReference>
<evidence type="ECO:0000256" key="5">
    <source>
        <dbReference type="ARBA" id="ARBA00022725"/>
    </source>
</evidence>
<dbReference type="GO" id="GO:0004930">
    <property type="term" value="F:G protein-coupled receptor activity"/>
    <property type="evidence" value="ECO:0007669"/>
    <property type="project" value="InterPro"/>
</dbReference>
<dbReference type="Ensembl" id="ENSPTXT00000024438.1">
    <property type="protein sequence ID" value="ENSPTXP00000023705.1"/>
    <property type="gene ID" value="ENSPTXG00000016461.1"/>
</dbReference>
<dbReference type="Pfam" id="PF13853">
    <property type="entry name" value="7tm_4"/>
    <property type="match status" value="1"/>
</dbReference>
<evidence type="ECO:0000256" key="1">
    <source>
        <dbReference type="ARBA" id="ARBA00004651"/>
    </source>
</evidence>
<feature type="transmembrane region" description="Helical" evidence="9">
    <location>
        <begin position="109"/>
        <end position="127"/>
    </location>
</feature>
<feature type="transmembrane region" description="Helical" evidence="9">
    <location>
        <begin position="199"/>
        <end position="216"/>
    </location>
</feature>
<dbReference type="PROSITE" id="PS50262">
    <property type="entry name" value="G_PROTEIN_RECEP_F1_2"/>
    <property type="match status" value="1"/>
</dbReference>
<feature type="transmembrane region" description="Helical" evidence="9">
    <location>
        <begin position="23"/>
        <end position="47"/>
    </location>
</feature>
<dbReference type="GO" id="GO:0004984">
    <property type="term" value="F:olfactory receptor activity"/>
    <property type="evidence" value="ECO:0007669"/>
    <property type="project" value="InterPro"/>
</dbReference>
<evidence type="ECO:0000256" key="3">
    <source>
        <dbReference type="ARBA" id="ARBA00022606"/>
    </source>
</evidence>
<evidence type="ECO:0000313" key="12">
    <source>
        <dbReference type="Proteomes" id="UP000472273"/>
    </source>
</evidence>
<keyword evidence="8" id="KW-0807">Transducer</keyword>
<evidence type="ECO:0000256" key="4">
    <source>
        <dbReference type="ARBA" id="ARBA00022692"/>
    </source>
</evidence>
<evidence type="ECO:0000256" key="2">
    <source>
        <dbReference type="ARBA" id="ARBA00022475"/>
    </source>
</evidence>
<dbReference type="SUPFAM" id="SSF81321">
    <property type="entry name" value="Family A G protein-coupled receptor-like"/>
    <property type="match status" value="1"/>
</dbReference>
<reference evidence="11" key="2">
    <citation type="submission" date="2025-09" db="UniProtKB">
        <authorList>
            <consortium name="Ensembl"/>
        </authorList>
    </citation>
    <scope>IDENTIFICATION</scope>
</reference>
<reference evidence="11" key="1">
    <citation type="submission" date="2025-08" db="UniProtKB">
        <authorList>
            <consortium name="Ensembl"/>
        </authorList>
    </citation>
    <scope>IDENTIFICATION</scope>
</reference>
<dbReference type="InterPro" id="IPR000276">
    <property type="entry name" value="GPCR_Rhodpsn"/>
</dbReference>
<keyword evidence="12" id="KW-1185">Reference proteome</keyword>
<sequence>MEILIILEFILLGIPNTEGLQNILFVVFLFFCLLTLTGNLLILIAVISDFLANLWAGSRTVSLGGCTCQVFFYHFLGSTKCLLYTIMAYDHYTAICHPLRYSIIMNRKVCALLAAGTWFTSSFHAIFLTSLTFTLPYCRSNEVDYFLFDIFPVVKLVCADTYIIETVSFINIGVVPMACFFLMLTSYVRILISILKMQSVEMVCFFFGPCALLYIQPSLSDILATPIQIFCNVVTPMLNPLIYTLQNKEVQSAFRRLKGGPKGRSYIENIKWLIRYE</sequence>
<evidence type="ECO:0000313" key="11">
    <source>
        <dbReference type="Ensembl" id="ENSPTXP00000023705.1"/>
    </source>
</evidence>
<evidence type="ECO:0000256" key="7">
    <source>
        <dbReference type="ARBA" id="ARBA00023136"/>
    </source>
</evidence>
<dbReference type="Gene3D" id="1.20.1070.10">
    <property type="entry name" value="Rhodopsin 7-helix transmembrane proteins"/>
    <property type="match status" value="1"/>
</dbReference>
<protein>
    <recommendedName>
        <fullName evidence="10">G-protein coupled receptors family 1 profile domain-containing protein</fullName>
    </recommendedName>
</protein>
<comment type="subcellular location">
    <subcellularLocation>
        <location evidence="1">Cell membrane</location>
        <topology evidence="1">Multi-pass membrane protein</topology>
    </subcellularLocation>
</comment>
<evidence type="ECO:0000256" key="9">
    <source>
        <dbReference type="SAM" id="Phobius"/>
    </source>
</evidence>
<keyword evidence="2" id="KW-1003">Cell membrane</keyword>
<keyword evidence="6 9" id="KW-1133">Transmembrane helix</keyword>
<keyword evidence="3" id="KW-0716">Sensory transduction</keyword>
<evidence type="ECO:0000256" key="6">
    <source>
        <dbReference type="ARBA" id="ARBA00022989"/>
    </source>
</evidence>
<dbReference type="PRINTS" id="PR00237">
    <property type="entry name" value="GPCRRHODOPSN"/>
</dbReference>
<proteinExistence type="predicted"/>
<evidence type="ECO:0000259" key="10">
    <source>
        <dbReference type="PROSITE" id="PS50262"/>
    </source>
</evidence>
<dbReference type="AlphaFoldDB" id="A0A670ZLV7"/>
<dbReference type="OMA" id="RIAYCIL"/>
<dbReference type="GO" id="GO:0005886">
    <property type="term" value="C:plasma membrane"/>
    <property type="evidence" value="ECO:0007669"/>
    <property type="project" value="UniProtKB-SubCell"/>
</dbReference>
<dbReference type="PRINTS" id="PR00245">
    <property type="entry name" value="OLFACTORYR"/>
</dbReference>
<dbReference type="InterPro" id="IPR000725">
    <property type="entry name" value="Olfact_rcpt"/>
</dbReference>
<keyword evidence="4 9" id="KW-0812">Transmembrane</keyword>
<dbReference type="GeneTree" id="ENSGT01050000244869"/>
<evidence type="ECO:0000256" key="8">
    <source>
        <dbReference type="ARBA" id="ARBA00023224"/>
    </source>
</evidence>
<keyword evidence="5" id="KW-0552">Olfaction</keyword>
<accession>A0A670ZLV7</accession>
<organism evidence="11 12">
    <name type="scientific">Pseudonaja textilis</name>
    <name type="common">Eastern brown snake</name>
    <dbReference type="NCBI Taxonomy" id="8673"/>
    <lineage>
        <taxon>Eukaryota</taxon>
        <taxon>Metazoa</taxon>
        <taxon>Chordata</taxon>
        <taxon>Craniata</taxon>
        <taxon>Vertebrata</taxon>
        <taxon>Euteleostomi</taxon>
        <taxon>Lepidosauria</taxon>
        <taxon>Squamata</taxon>
        <taxon>Bifurcata</taxon>
        <taxon>Unidentata</taxon>
        <taxon>Episquamata</taxon>
        <taxon>Toxicofera</taxon>
        <taxon>Serpentes</taxon>
        <taxon>Colubroidea</taxon>
        <taxon>Elapidae</taxon>
        <taxon>Hydrophiinae</taxon>
        <taxon>Pseudonaja</taxon>
    </lineage>
</organism>
<dbReference type="Proteomes" id="UP000472273">
    <property type="component" value="Unplaced"/>
</dbReference>
<name>A0A670ZLV7_PSETE</name>
<keyword evidence="7 9" id="KW-0472">Membrane</keyword>
<feature type="transmembrane region" description="Helical" evidence="9">
    <location>
        <begin position="222"/>
        <end position="245"/>
    </location>
</feature>
<dbReference type="InterPro" id="IPR017452">
    <property type="entry name" value="GPCR_Rhodpsn_7TM"/>
</dbReference>
<feature type="transmembrane region" description="Helical" evidence="9">
    <location>
        <begin position="169"/>
        <end position="192"/>
    </location>
</feature>
<feature type="domain" description="G-protein coupled receptors family 1 profile" evidence="10">
    <location>
        <begin position="1"/>
        <end position="199"/>
    </location>
</feature>